<organism evidence="7 8">
    <name type="scientific">Ascidiaceihabitans donghaensis</name>
    <dbReference type="NCBI Taxonomy" id="1510460"/>
    <lineage>
        <taxon>Bacteria</taxon>
        <taxon>Pseudomonadati</taxon>
        <taxon>Pseudomonadota</taxon>
        <taxon>Alphaproteobacteria</taxon>
        <taxon>Rhodobacterales</taxon>
        <taxon>Paracoccaceae</taxon>
        <taxon>Ascidiaceihabitans</taxon>
    </lineage>
</organism>
<dbReference type="Proteomes" id="UP000244880">
    <property type="component" value="Unassembled WGS sequence"/>
</dbReference>
<evidence type="ECO:0000259" key="6">
    <source>
        <dbReference type="Pfam" id="PF04893"/>
    </source>
</evidence>
<reference evidence="7 8" key="1">
    <citation type="submission" date="2018-03" db="EMBL/GenBank/DDBJ databases">
        <authorList>
            <person name="Keele B.F."/>
        </authorList>
    </citation>
    <scope>NUCLEOTIDE SEQUENCE [LARGE SCALE GENOMIC DNA]</scope>
    <source>
        <strain evidence="7 8">CECT 8599</strain>
    </source>
</reference>
<comment type="subcellular location">
    <subcellularLocation>
        <location evidence="1">Membrane</location>
        <topology evidence="1">Multi-pass membrane protein</topology>
    </subcellularLocation>
</comment>
<feature type="transmembrane region" description="Helical" evidence="5">
    <location>
        <begin position="141"/>
        <end position="160"/>
    </location>
</feature>
<feature type="transmembrane region" description="Helical" evidence="5">
    <location>
        <begin position="172"/>
        <end position="199"/>
    </location>
</feature>
<accession>A0A2R8BDQ5</accession>
<feature type="transmembrane region" description="Helical" evidence="5">
    <location>
        <begin position="34"/>
        <end position="53"/>
    </location>
</feature>
<evidence type="ECO:0000313" key="8">
    <source>
        <dbReference type="Proteomes" id="UP000244880"/>
    </source>
</evidence>
<evidence type="ECO:0000256" key="4">
    <source>
        <dbReference type="ARBA" id="ARBA00023136"/>
    </source>
</evidence>
<keyword evidence="4 5" id="KW-0472">Membrane</keyword>
<dbReference type="EMBL" id="OMOR01000001">
    <property type="protein sequence ID" value="SPH21195.1"/>
    <property type="molecule type" value="Genomic_DNA"/>
</dbReference>
<protein>
    <recommendedName>
        <fullName evidence="6">Yip1 domain-containing protein</fullName>
    </recommendedName>
</protein>
<evidence type="ECO:0000256" key="3">
    <source>
        <dbReference type="ARBA" id="ARBA00022989"/>
    </source>
</evidence>
<evidence type="ECO:0000256" key="2">
    <source>
        <dbReference type="ARBA" id="ARBA00022692"/>
    </source>
</evidence>
<keyword evidence="8" id="KW-1185">Reference proteome</keyword>
<name>A0A2R8BDQ5_9RHOB</name>
<dbReference type="Pfam" id="PF04893">
    <property type="entry name" value="Yip1"/>
    <property type="match status" value="1"/>
</dbReference>
<evidence type="ECO:0000256" key="1">
    <source>
        <dbReference type="ARBA" id="ARBA00004141"/>
    </source>
</evidence>
<keyword evidence="3 5" id="KW-1133">Transmembrane helix</keyword>
<proteinExistence type="predicted"/>
<dbReference type="GO" id="GO:0016020">
    <property type="term" value="C:membrane"/>
    <property type="evidence" value="ECO:0007669"/>
    <property type="project" value="UniProtKB-SubCell"/>
</dbReference>
<feature type="domain" description="Yip1" evidence="6">
    <location>
        <begin position="13"/>
        <end position="188"/>
    </location>
</feature>
<dbReference type="AlphaFoldDB" id="A0A2R8BDQ5"/>
<keyword evidence="2 5" id="KW-0812">Transmembrane</keyword>
<evidence type="ECO:0000256" key="5">
    <source>
        <dbReference type="SAM" id="Phobius"/>
    </source>
</evidence>
<evidence type="ECO:0000313" key="7">
    <source>
        <dbReference type="EMBL" id="SPH21195.1"/>
    </source>
</evidence>
<feature type="transmembrane region" description="Helical" evidence="5">
    <location>
        <begin position="112"/>
        <end position="135"/>
    </location>
</feature>
<dbReference type="OrthoDB" id="7872013at2"/>
<gene>
    <name evidence="7" type="ORF">ASD8599_01944</name>
</gene>
<feature type="transmembrane region" description="Helical" evidence="5">
    <location>
        <begin position="73"/>
        <end position="100"/>
    </location>
</feature>
<sequence length="201" mass="21259">MLNDVNWGALVAQSLRRPAQAAQVVLSWDLPRDALWTAMALVTLCNAVLMYVTNIVTPPLPPELAAQAIPFPAWMFSPLTAFVFLAGSLVVTVHVLHWLSSMLGGPGGLNEMLALLTWLQALRAVAQFVLLFLLIAVPGLAGLFALAVAVMSLWLLVVFVNEASGLQSKFKAVGVLLTAAVGIIVGLSFLITLTGFAAIGV</sequence>
<dbReference type="RefSeq" id="WP_108828308.1">
    <property type="nucleotide sequence ID" value="NZ_OMOR01000001.1"/>
</dbReference>
<dbReference type="InterPro" id="IPR006977">
    <property type="entry name" value="Yip1_dom"/>
</dbReference>